<reference evidence="1" key="2">
    <citation type="submission" date="2018-03" db="EMBL/GenBank/DDBJ databases">
        <title>The Triticum urartu genome reveals the dynamic nature of wheat genome evolution.</title>
        <authorList>
            <person name="Ling H."/>
            <person name="Ma B."/>
            <person name="Shi X."/>
            <person name="Liu H."/>
            <person name="Dong L."/>
            <person name="Sun H."/>
            <person name="Cao Y."/>
            <person name="Gao Q."/>
            <person name="Zheng S."/>
            <person name="Li Y."/>
            <person name="Yu Y."/>
            <person name="Du H."/>
            <person name="Qi M."/>
            <person name="Li Y."/>
            <person name="Yu H."/>
            <person name="Cui Y."/>
            <person name="Wang N."/>
            <person name="Chen C."/>
            <person name="Wu H."/>
            <person name="Zhao Y."/>
            <person name="Zhang J."/>
            <person name="Li Y."/>
            <person name="Zhou W."/>
            <person name="Zhang B."/>
            <person name="Hu W."/>
            <person name="Eijk M."/>
            <person name="Tang J."/>
            <person name="Witsenboer H."/>
            <person name="Zhao S."/>
            <person name="Li Z."/>
            <person name="Zhang A."/>
            <person name="Wang D."/>
            <person name="Liang C."/>
        </authorList>
    </citation>
    <scope>NUCLEOTIDE SEQUENCE [LARGE SCALE GENOMIC DNA]</scope>
    <source>
        <strain evidence="1">cv. G1812</strain>
    </source>
</reference>
<reference evidence="2" key="1">
    <citation type="journal article" date="2013" name="Nature">
        <title>Draft genome of the wheat A-genome progenitor Triticum urartu.</title>
        <authorList>
            <person name="Ling H.Q."/>
            <person name="Zhao S."/>
            <person name="Liu D."/>
            <person name="Wang J."/>
            <person name="Sun H."/>
            <person name="Zhang C."/>
            <person name="Fan H."/>
            <person name="Li D."/>
            <person name="Dong L."/>
            <person name="Tao Y."/>
            <person name="Gao C."/>
            <person name="Wu H."/>
            <person name="Li Y."/>
            <person name="Cui Y."/>
            <person name="Guo X."/>
            <person name="Zheng S."/>
            <person name="Wang B."/>
            <person name="Yu K."/>
            <person name="Liang Q."/>
            <person name="Yang W."/>
            <person name="Lou X."/>
            <person name="Chen J."/>
            <person name="Feng M."/>
            <person name="Jian J."/>
            <person name="Zhang X."/>
            <person name="Luo G."/>
            <person name="Jiang Y."/>
            <person name="Liu J."/>
            <person name="Wang Z."/>
            <person name="Sha Y."/>
            <person name="Zhang B."/>
            <person name="Wu H."/>
            <person name="Tang D."/>
            <person name="Shen Q."/>
            <person name="Xue P."/>
            <person name="Zou S."/>
            <person name="Wang X."/>
            <person name="Liu X."/>
            <person name="Wang F."/>
            <person name="Yang Y."/>
            <person name="An X."/>
            <person name="Dong Z."/>
            <person name="Zhang K."/>
            <person name="Zhang X."/>
            <person name="Luo M.C."/>
            <person name="Dvorak J."/>
            <person name="Tong Y."/>
            <person name="Wang J."/>
            <person name="Yang H."/>
            <person name="Li Z."/>
            <person name="Wang D."/>
            <person name="Zhang A."/>
            <person name="Wang J."/>
        </authorList>
    </citation>
    <scope>NUCLEOTIDE SEQUENCE</scope>
    <source>
        <strain evidence="2">cv. G1812</strain>
    </source>
</reference>
<dbReference type="Proteomes" id="UP000015106">
    <property type="component" value="Chromosome 7"/>
</dbReference>
<evidence type="ECO:0000313" key="1">
    <source>
        <dbReference type="EnsemblPlants" id="TuG1812G0700001106.01.T01.cds282052"/>
    </source>
</evidence>
<dbReference type="Gramene" id="TuG1812G0700001106.01.T01">
    <property type="protein sequence ID" value="TuG1812G0700001106.01.T01.cds282052"/>
    <property type="gene ID" value="TuG1812G0700001106.01"/>
</dbReference>
<dbReference type="AlphaFoldDB" id="A0A8R7QWG1"/>
<proteinExistence type="predicted"/>
<evidence type="ECO:0000313" key="2">
    <source>
        <dbReference type="Proteomes" id="UP000015106"/>
    </source>
</evidence>
<dbReference type="EnsemblPlants" id="TuG1812G0700001106.01.T01">
    <property type="protein sequence ID" value="TuG1812G0700001106.01.T01.cds282052"/>
    <property type="gene ID" value="TuG1812G0700001106.01"/>
</dbReference>
<organism evidence="1 2">
    <name type="scientific">Triticum urartu</name>
    <name type="common">Red wild einkorn</name>
    <name type="synonym">Crithodium urartu</name>
    <dbReference type="NCBI Taxonomy" id="4572"/>
    <lineage>
        <taxon>Eukaryota</taxon>
        <taxon>Viridiplantae</taxon>
        <taxon>Streptophyta</taxon>
        <taxon>Embryophyta</taxon>
        <taxon>Tracheophyta</taxon>
        <taxon>Spermatophyta</taxon>
        <taxon>Magnoliopsida</taxon>
        <taxon>Liliopsida</taxon>
        <taxon>Poales</taxon>
        <taxon>Poaceae</taxon>
        <taxon>BOP clade</taxon>
        <taxon>Pooideae</taxon>
        <taxon>Triticodae</taxon>
        <taxon>Triticeae</taxon>
        <taxon>Triticinae</taxon>
        <taxon>Triticum</taxon>
    </lineage>
</organism>
<protein>
    <submittedName>
        <fullName evidence="1">Uncharacterized protein</fullName>
    </submittedName>
</protein>
<accession>A0A8R7QWG1</accession>
<name>A0A8R7QWG1_TRIUA</name>
<sequence>MLSRFISSIYQTSVYSLTLINTCPFKSTSPDPKLHDWKMQLTFLRSIRTSRGYIDWNR</sequence>
<reference evidence="1" key="3">
    <citation type="submission" date="2022-06" db="UniProtKB">
        <authorList>
            <consortium name="EnsemblPlants"/>
        </authorList>
    </citation>
    <scope>IDENTIFICATION</scope>
</reference>
<keyword evidence="2" id="KW-1185">Reference proteome</keyword>